<comment type="caution">
    <text evidence="1">The sequence shown here is derived from an EMBL/GenBank/DDBJ whole genome shotgun (WGS) entry which is preliminary data.</text>
</comment>
<name>A0A7W8ABS4_9ACTN</name>
<accession>A0A7W8ABS4</accession>
<sequence>MRVGDFSVANSGAISGVRGQLGGGHPALGMAAEGQAHDSTVGDGVIAVLAHLARVPNTAVVPADLQPSDPSAVIAAERARLVDLVNQRTREQQER</sequence>
<dbReference type="RefSeq" id="WP_184970405.1">
    <property type="nucleotide sequence ID" value="NZ_JACHIN010000013.1"/>
</dbReference>
<dbReference type="EMBL" id="JACHIN010000013">
    <property type="protein sequence ID" value="MBB5082295.1"/>
    <property type="molecule type" value="Genomic_DNA"/>
</dbReference>
<organism evidence="1 2">
    <name type="scientific">Nonomuraea endophytica</name>
    <dbReference type="NCBI Taxonomy" id="714136"/>
    <lineage>
        <taxon>Bacteria</taxon>
        <taxon>Bacillati</taxon>
        <taxon>Actinomycetota</taxon>
        <taxon>Actinomycetes</taxon>
        <taxon>Streptosporangiales</taxon>
        <taxon>Streptosporangiaceae</taxon>
        <taxon>Nonomuraea</taxon>
    </lineage>
</organism>
<evidence type="ECO:0000313" key="2">
    <source>
        <dbReference type="Proteomes" id="UP000568380"/>
    </source>
</evidence>
<protein>
    <submittedName>
        <fullName evidence="1">Uncharacterized protein</fullName>
    </submittedName>
</protein>
<proteinExistence type="predicted"/>
<reference evidence="1 2" key="1">
    <citation type="submission" date="2020-08" db="EMBL/GenBank/DDBJ databases">
        <title>Genomic Encyclopedia of Type Strains, Phase IV (KMG-IV): sequencing the most valuable type-strain genomes for metagenomic binning, comparative biology and taxonomic classification.</title>
        <authorList>
            <person name="Goeker M."/>
        </authorList>
    </citation>
    <scope>NUCLEOTIDE SEQUENCE [LARGE SCALE GENOMIC DNA]</scope>
    <source>
        <strain evidence="1 2">DSM 45385</strain>
    </source>
</reference>
<dbReference type="Proteomes" id="UP000568380">
    <property type="component" value="Unassembled WGS sequence"/>
</dbReference>
<gene>
    <name evidence="1" type="ORF">HNR40_007790</name>
</gene>
<dbReference type="AlphaFoldDB" id="A0A7W8ABS4"/>
<evidence type="ECO:0000313" key="1">
    <source>
        <dbReference type="EMBL" id="MBB5082295.1"/>
    </source>
</evidence>
<keyword evidence="2" id="KW-1185">Reference proteome</keyword>